<comment type="caution">
    <text evidence="1">The sequence shown here is derived from an EMBL/GenBank/DDBJ whole genome shotgun (WGS) entry which is preliminary data.</text>
</comment>
<dbReference type="Gene3D" id="3.90.1140.10">
    <property type="entry name" value="Cyclic phosphodiesterase"/>
    <property type="match status" value="1"/>
</dbReference>
<dbReference type="RefSeq" id="WP_175588201.1">
    <property type="nucleotide sequence ID" value="NZ_JABWGN010000002.1"/>
</dbReference>
<keyword evidence="1" id="KW-0436">Ligase</keyword>
<reference evidence="1 2" key="1">
    <citation type="submission" date="2020-06" db="EMBL/GenBank/DDBJ databases">
        <title>Nonomuraea sp. SMC257, a novel actinomycete isolated from soil.</title>
        <authorList>
            <person name="Chanama M."/>
        </authorList>
    </citation>
    <scope>NUCLEOTIDE SEQUENCE [LARGE SCALE GENOMIC DNA]</scope>
    <source>
        <strain evidence="1 2">SMC257</strain>
    </source>
</reference>
<evidence type="ECO:0000313" key="1">
    <source>
        <dbReference type="EMBL" id="NUW30747.1"/>
    </source>
</evidence>
<dbReference type="SUPFAM" id="SSF55144">
    <property type="entry name" value="LigT-like"/>
    <property type="match status" value="1"/>
</dbReference>
<organism evidence="1 2">
    <name type="scientific">Nonomuraea montanisoli</name>
    <dbReference type="NCBI Taxonomy" id="2741721"/>
    <lineage>
        <taxon>Bacteria</taxon>
        <taxon>Bacillati</taxon>
        <taxon>Actinomycetota</taxon>
        <taxon>Actinomycetes</taxon>
        <taxon>Streptosporangiales</taxon>
        <taxon>Streptosporangiaceae</taxon>
        <taxon>Nonomuraea</taxon>
    </lineage>
</organism>
<gene>
    <name evidence="1" type="ORF">HTZ77_04825</name>
</gene>
<proteinExistence type="predicted"/>
<dbReference type="EMBL" id="JABWGN010000002">
    <property type="protein sequence ID" value="NUW30747.1"/>
    <property type="molecule type" value="Genomic_DNA"/>
</dbReference>
<dbReference type="Proteomes" id="UP000586042">
    <property type="component" value="Unassembled WGS sequence"/>
</dbReference>
<dbReference type="AlphaFoldDB" id="A0A7Y6I2Z4"/>
<accession>A0A7Y6I2Z4</accession>
<evidence type="ECO:0000313" key="2">
    <source>
        <dbReference type="Proteomes" id="UP000586042"/>
    </source>
</evidence>
<keyword evidence="2" id="KW-1185">Reference proteome</keyword>
<dbReference type="Pfam" id="PF13563">
    <property type="entry name" value="2_5_RNA_ligase2"/>
    <property type="match status" value="1"/>
</dbReference>
<dbReference type="InterPro" id="IPR009097">
    <property type="entry name" value="Cyclic_Pdiesterase"/>
</dbReference>
<protein>
    <submittedName>
        <fullName evidence="1">2'-5' RNA ligase family protein</fullName>
    </submittedName>
</protein>
<name>A0A7Y6I2Z4_9ACTN</name>
<sequence length="213" mass="24296">MDHTTIERVPEVRNHWWWRPGWQEGRHYYACHLSFEDQPDLHTLVDRYQEALKSFPVLDLIPRPWLHLTMQGIGFTDEVSEESVGRIEDMLRSELQRITPPVVTFHRPVIVPEAIYLPALPATPISDLRAACRTAIASAQAVESDAGSYRPHVSIAYVNADSPTEHIAQALEVVDVDPVQVTISHVSLMVFHRDRRMYEWTKAIRIPIGASSS</sequence>
<dbReference type="GO" id="GO:0016874">
    <property type="term" value="F:ligase activity"/>
    <property type="evidence" value="ECO:0007669"/>
    <property type="project" value="UniProtKB-KW"/>
</dbReference>